<dbReference type="InterPro" id="IPR001584">
    <property type="entry name" value="Integrase_cat-core"/>
</dbReference>
<dbReference type="SUPFAM" id="SSF53098">
    <property type="entry name" value="Ribonuclease H-like"/>
    <property type="match status" value="1"/>
</dbReference>
<evidence type="ECO:0000313" key="5">
    <source>
        <dbReference type="EMBL" id="GMF21095.1"/>
    </source>
</evidence>
<feature type="compositionally biased region" description="Basic residues" evidence="2">
    <location>
        <begin position="356"/>
        <end position="375"/>
    </location>
</feature>
<dbReference type="Gene3D" id="3.30.420.10">
    <property type="entry name" value="Ribonuclease H-like superfamily/Ribonuclease H"/>
    <property type="match status" value="1"/>
</dbReference>
<sequence length="1122" mass="122865">MDPCQTRRRPKCVSPLWRFSRVASDSRSSLRKTSRACVRPSLPSGKAGCPCATTLRRPATWFRASSQIRSTLPPKCTSLSSGCVRHDTVLPHARGPSTLEAAFALVLREFYTVGSSYARVLTSDAQASTPEPMEIDAIETKSRSRSRSSSTARGLRFNNDNLPRDSRPLICYRCRKSGHRAAVCRAPAPVLASAEVVGDADDMFPTAHPKKRSGPVGAGRSTGWNGGPGPPVATGPPSPPVLHAHFNATTTNGDSRLILISLHVAGAERPLRALLDSGATKNFICDDCIAVLPEGGRRQVPPRPAAGCLVGRHPFADDSIVEEILRDTGMTETEVPCLEEDEVLSSETSASSTGSRRLRKSIRNRSGRRRLRRRPTAVNQAPSSESVNVVEYSENSPNRIRTVEVAYPPSDAATITRLPGLSWKHFLRDLKAGEIEQVCLLTVSDQPTMLANVVSDDATSPRPNVAEPKSVREARFAAQSWAALQDSNNPDYSLAREFEDIFPVKIPAEFPAERGVRYEIDLVPGAKYCVPRQWPLAWDQVQAIDEFFEGSRKAGHKCTFCAPEILVLGCYVSRNGVRADPEKISSICSWPTPKNQTELRQWLGLANYLHKYTKDYAGLIQPMSSLLKKDVAWDWRPEHQDAFDAVKKGLASEPSSCSPTHQDRSTRPNYDPWRLTRHRNIPDDDDDCVTCVTLGINATVSSPVLPLRQQIADAYEEDAFYAAIIPYLRNPTADTLAKLTRPTRDTITRYDLGGDLMTYAIDTFDPPRVVIPADDDLRAPLVHEYHDAPAGGHLGHEKTFAALSRDFFWPRLLPESIVSDRDPRFTSALWTRLFALPGTRLLMSTTAHPETDGQTERVNRVLEDVLRSYATSFTSWSSFLPMAEFVLNNATNASTGLTPFFVNNARHPRVPALLAVRSPHAAPGSTLGGRGRAPTSKSVHESSESPLPQSATSSAQDTTPEDHALHGVAYEEPLAADAAAPAASIVADANFTPKPTPTPIESEAVSELLLHRQAVTRFVHDVLQVAVDRQKDNADRRGRKNMLSVRRGKRDLLSTDGIQGTAVTNLGASKLAPRFIGPFKILKVVGDTYTLDIPTAMRPPAPEVLRRASQALCYCDDPCAGG</sequence>
<feature type="domain" description="CCHC-type" evidence="3">
    <location>
        <begin position="171"/>
        <end position="185"/>
    </location>
</feature>
<feature type="region of interest" description="Disordered" evidence="2">
    <location>
        <begin position="650"/>
        <end position="672"/>
    </location>
</feature>
<dbReference type="InterPro" id="IPR050951">
    <property type="entry name" value="Retrovirus_Pol_polyprotein"/>
</dbReference>
<dbReference type="GO" id="GO:0003676">
    <property type="term" value="F:nucleic acid binding"/>
    <property type="evidence" value="ECO:0007669"/>
    <property type="project" value="InterPro"/>
</dbReference>
<protein>
    <submittedName>
        <fullName evidence="5">Unnamed protein product</fullName>
    </submittedName>
</protein>
<evidence type="ECO:0000256" key="2">
    <source>
        <dbReference type="SAM" id="MobiDB-lite"/>
    </source>
</evidence>
<feature type="region of interest" description="Disordered" evidence="2">
    <location>
        <begin position="205"/>
        <end position="229"/>
    </location>
</feature>
<dbReference type="PANTHER" id="PTHR37984:SF5">
    <property type="entry name" value="PROTEIN NYNRIN-LIKE"/>
    <property type="match status" value="1"/>
</dbReference>
<feature type="region of interest" description="Disordered" evidence="2">
    <location>
        <begin position="137"/>
        <end position="160"/>
    </location>
</feature>
<dbReference type="PROSITE" id="PS50994">
    <property type="entry name" value="INTEGRASE"/>
    <property type="match status" value="1"/>
</dbReference>
<dbReference type="InterPro" id="IPR043128">
    <property type="entry name" value="Rev_trsase/Diguanyl_cyclase"/>
</dbReference>
<dbReference type="SUPFAM" id="SSF56672">
    <property type="entry name" value="DNA/RNA polymerases"/>
    <property type="match status" value="1"/>
</dbReference>
<evidence type="ECO:0000259" key="4">
    <source>
        <dbReference type="PROSITE" id="PS50994"/>
    </source>
</evidence>
<dbReference type="PROSITE" id="PS50158">
    <property type="entry name" value="ZF_CCHC"/>
    <property type="match status" value="1"/>
</dbReference>
<feature type="region of interest" description="Disordered" evidence="2">
    <location>
        <begin position="919"/>
        <end position="961"/>
    </location>
</feature>
<evidence type="ECO:0000256" key="1">
    <source>
        <dbReference type="PROSITE-ProRule" id="PRU00047"/>
    </source>
</evidence>
<gene>
    <name evidence="5" type="ORF">Pfra01_000271000</name>
</gene>
<dbReference type="GO" id="GO:0015074">
    <property type="term" value="P:DNA integration"/>
    <property type="evidence" value="ECO:0007669"/>
    <property type="project" value="InterPro"/>
</dbReference>
<reference evidence="5" key="1">
    <citation type="submission" date="2023-04" db="EMBL/GenBank/DDBJ databases">
        <title>Phytophthora fragariaefolia NBRC 109709.</title>
        <authorList>
            <person name="Ichikawa N."/>
            <person name="Sato H."/>
            <person name="Tonouchi N."/>
        </authorList>
    </citation>
    <scope>NUCLEOTIDE SEQUENCE</scope>
    <source>
        <strain evidence="5">NBRC 109709</strain>
    </source>
</reference>
<dbReference type="InterPro" id="IPR043502">
    <property type="entry name" value="DNA/RNA_pol_sf"/>
</dbReference>
<dbReference type="Pfam" id="PF17921">
    <property type="entry name" value="Integrase_H2C2"/>
    <property type="match status" value="1"/>
</dbReference>
<keyword evidence="1" id="KW-0862">Zinc</keyword>
<dbReference type="InterPro" id="IPR041588">
    <property type="entry name" value="Integrase_H2C2"/>
</dbReference>
<dbReference type="AlphaFoldDB" id="A0A9W6WNZ2"/>
<dbReference type="InterPro" id="IPR036397">
    <property type="entry name" value="RNaseH_sf"/>
</dbReference>
<keyword evidence="6" id="KW-1185">Reference proteome</keyword>
<accession>A0A9W6WNZ2</accession>
<dbReference type="Proteomes" id="UP001165121">
    <property type="component" value="Unassembled WGS sequence"/>
</dbReference>
<dbReference type="FunFam" id="3.30.70.270:FF:000063">
    <property type="entry name" value="Zinc knuckle domaincontaining protein"/>
    <property type="match status" value="1"/>
</dbReference>
<keyword evidence="1" id="KW-0479">Metal-binding</keyword>
<evidence type="ECO:0000313" key="6">
    <source>
        <dbReference type="Proteomes" id="UP001165121"/>
    </source>
</evidence>
<dbReference type="EMBL" id="BSXT01000216">
    <property type="protein sequence ID" value="GMF21095.1"/>
    <property type="molecule type" value="Genomic_DNA"/>
</dbReference>
<dbReference type="GO" id="GO:0008270">
    <property type="term" value="F:zinc ion binding"/>
    <property type="evidence" value="ECO:0007669"/>
    <property type="project" value="UniProtKB-KW"/>
</dbReference>
<evidence type="ECO:0000259" key="3">
    <source>
        <dbReference type="PROSITE" id="PS50158"/>
    </source>
</evidence>
<feature type="domain" description="Integrase catalytic" evidence="4">
    <location>
        <begin position="722"/>
        <end position="907"/>
    </location>
</feature>
<feature type="compositionally biased region" description="Low complexity" evidence="2">
    <location>
        <begin position="345"/>
        <end position="355"/>
    </location>
</feature>
<dbReference type="Gene3D" id="3.30.70.270">
    <property type="match status" value="1"/>
</dbReference>
<name>A0A9W6WNZ2_9STRA</name>
<keyword evidence="1" id="KW-0863">Zinc-finger</keyword>
<feature type="compositionally biased region" description="Polar residues" evidence="2">
    <location>
        <begin position="944"/>
        <end position="958"/>
    </location>
</feature>
<feature type="region of interest" description="Disordered" evidence="2">
    <location>
        <begin position="340"/>
        <end position="387"/>
    </location>
</feature>
<dbReference type="InterPro" id="IPR001878">
    <property type="entry name" value="Znf_CCHC"/>
</dbReference>
<dbReference type="PANTHER" id="PTHR37984">
    <property type="entry name" value="PROTEIN CBG26694"/>
    <property type="match status" value="1"/>
</dbReference>
<dbReference type="InterPro" id="IPR012337">
    <property type="entry name" value="RNaseH-like_sf"/>
</dbReference>
<proteinExistence type="predicted"/>
<organism evidence="5 6">
    <name type="scientific">Phytophthora fragariaefolia</name>
    <dbReference type="NCBI Taxonomy" id="1490495"/>
    <lineage>
        <taxon>Eukaryota</taxon>
        <taxon>Sar</taxon>
        <taxon>Stramenopiles</taxon>
        <taxon>Oomycota</taxon>
        <taxon>Peronosporomycetes</taxon>
        <taxon>Peronosporales</taxon>
        <taxon>Peronosporaceae</taxon>
        <taxon>Phytophthora</taxon>
    </lineage>
</organism>
<comment type="caution">
    <text evidence="5">The sequence shown here is derived from an EMBL/GenBank/DDBJ whole genome shotgun (WGS) entry which is preliminary data.</text>
</comment>